<keyword evidence="2 5" id="KW-0436">Ligase</keyword>
<dbReference type="InterPro" id="IPR020845">
    <property type="entry name" value="AMP-binding_CS"/>
</dbReference>
<gene>
    <name evidence="5" type="ORF">MNBD_ALPHA02-724</name>
</gene>
<sequence length="520" mass="57268">MSDFFNLSYIPERLALVQGDNIATIFEGRQQTWRDFQDRVTRLAGGLLTCGVGRRDFVAVLAENSDRFFELYFTPAWVGAVLTPLNTRWSYGENLYALQDSGAKTLFFDDSFRDIARQLKDNRDHAIETFIYMGEEDCPDWALDYEQLIRDHGPAVQVRTKGHDMAALMYTGGTTGTPKGVMLSHMGIWSSIISASHGMGCRDDDIYLHASPMFHVGDYGVSMAAALAGATQVMIRRFSVGGVLDAISDQQVTMTLLVPTMVKMLLADEKTEKADISNLRQLIYGASPMPEGLLVTCMERLVDVDLVQVYGQTELSPLATVLPALDHTFGNKRLRSAGKAGLCVSLRIEDADGNILPTGEVGQVVIHGPNVMLGYWNKPEVTAAALKDGWVHTGDAGYLDRDGYLYLVDRLKDMIITGAENVYSAEVESVISLYPGVLDVAVIGIPDAEWGEAVHALVILKAGASVTEQDIIRHCKGKIADYKCPRQVAFRTEFPLSAAGKTLKTELRKPFWPDGERLVN</sequence>
<evidence type="ECO:0000313" key="5">
    <source>
        <dbReference type="EMBL" id="VAV94142.1"/>
    </source>
</evidence>
<name>A0A3B0RRG0_9ZZZZ</name>
<dbReference type="Pfam" id="PF13193">
    <property type="entry name" value="AMP-binding_C"/>
    <property type="match status" value="1"/>
</dbReference>
<dbReference type="EMBL" id="UOED01000087">
    <property type="protein sequence ID" value="VAV94142.1"/>
    <property type="molecule type" value="Genomic_DNA"/>
</dbReference>
<dbReference type="FunFam" id="3.30.300.30:FF:000008">
    <property type="entry name" value="2,3-dihydroxybenzoate-AMP ligase"/>
    <property type="match status" value="1"/>
</dbReference>
<feature type="domain" description="AMP-binding enzyme C-terminal" evidence="4">
    <location>
        <begin position="426"/>
        <end position="501"/>
    </location>
</feature>
<dbReference type="NCBIfam" id="NF004837">
    <property type="entry name" value="PRK06187.1"/>
    <property type="match status" value="1"/>
</dbReference>
<dbReference type="Gene3D" id="3.40.50.12780">
    <property type="entry name" value="N-terminal domain of ligase-like"/>
    <property type="match status" value="1"/>
</dbReference>
<dbReference type="SUPFAM" id="SSF56801">
    <property type="entry name" value="Acetyl-CoA synthetase-like"/>
    <property type="match status" value="1"/>
</dbReference>
<dbReference type="InterPro" id="IPR045851">
    <property type="entry name" value="AMP-bd_C_sf"/>
</dbReference>
<proteinExistence type="inferred from homology"/>
<protein>
    <submittedName>
        <fullName evidence="5">Long-chain-fatty-acid--CoA ligase</fullName>
        <ecNumber evidence="5">6.2.1.3</ecNumber>
    </submittedName>
</protein>
<evidence type="ECO:0000259" key="3">
    <source>
        <dbReference type="Pfam" id="PF00501"/>
    </source>
</evidence>
<dbReference type="PANTHER" id="PTHR43767:SF1">
    <property type="entry name" value="NONRIBOSOMAL PEPTIDE SYNTHASE PES1 (EUROFUNG)-RELATED"/>
    <property type="match status" value="1"/>
</dbReference>
<dbReference type="InterPro" id="IPR042099">
    <property type="entry name" value="ANL_N_sf"/>
</dbReference>
<dbReference type="InterPro" id="IPR050237">
    <property type="entry name" value="ATP-dep_AMP-bd_enzyme"/>
</dbReference>
<evidence type="ECO:0000256" key="1">
    <source>
        <dbReference type="ARBA" id="ARBA00006432"/>
    </source>
</evidence>
<feature type="domain" description="AMP-dependent synthetase/ligase" evidence="3">
    <location>
        <begin position="15"/>
        <end position="376"/>
    </location>
</feature>
<dbReference type="Pfam" id="PF00501">
    <property type="entry name" value="AMP-binding"/>
    <property type="match status" value="1"/>
</dbReference>
<accession>A0A3B0RRG0</accession>
<dbReference type="InterPro" id="IPR025110">
    <property type="entry name" value="AMP-bd_C"/>
</dbReference>
<dbReference type="PANTHER" id="PTHR43767">
    <property type="entry name" value="LONG-CHAIN-FATTY-ACID--COA LIGASE"/>
    <property type="match status" value="1"/>
</dbReference>
<reference evidence="5" key="1">
    <citation type="submission" date="2018-06" db="EMBL/GenBank/DDBJ databases">
        <authorList>
            <person name="Zhirakovskaya E."/>
        </authorList>
    </citation>
    <scope>NUCLEOTIDE SEQUENCE</scope>
</reference>
<dbReference type="EC" id="6.2.1.3" evidence="5"/>
<dbReference type="PROSITE" id="PS00455">
    <property type="entry name" value="AMP_BINDING"/>
    <property type="match status" value="1"/>
</dbReference>
<evidence type="ECO:0000256" key="2">
    <source>
        <dbReference type="ARBA" id="ARBA00022598"/>
    </source>
</evidence>
<dbReference type="Gene3D" id="3.30.300.30">
    <property type="match status" value="1"/>
</dbReference>
<comment type="similarity">
    <text evidence="1">Belongs to the ATP-dependent AMP-binding enzyme family.</text>
</comment>
<dbReference type="InterPro" id="IPR000873">
    <property type="entry name" value="AMP-dep_synth/lig_dom"/>
</dbReference>
<dbReference type="AlphaFoldDB" id="A0A3B0RRG0"/>
<dbReference type="GO" id="GO:0004467">
    <property type="term" value="F:long-chain fatty acid-CoA ligase activity"/>
    <property type="evidence" value="ECO:0007669"/>
    <property type="project" value="UniProtKB-EC"/>
</dbReference>
<evidence type="ECO:0000259" key="4">
    <source>
        <dbReference type="Pfam" id="PF13193"/>
    </source>
</evidence>
<organism evidence="5">
    <name type="scientific">hydrothermal vent metagenome</name>
    <dbReference type="NCBI Taxonomy" id="652676"/>
    <lineage>
        <taxon>unclassified sequences</taxon>
        <taxon>metagenomes</taxon>
        <taxon>ecological metagenomes</taxon>
    </lineage>
</organism>